<dbReference type="Pfam" id="PF13944">
    <property type="entry name" value="Calycin_like"/>
    <property type="match status" value="1"/>
</dbReference>
<feature type="domain" description="Lipocalin-like" evidence="1">
    <location>
        <begin position="21"/>
        <end position="141"/>
    </location>
</feature>
<proteinExistence type="predicted"/>
<name>A0AB33IPT8_9BACT</name>
<dbReference type="InterPro" id="IPR024311">
    <property type="entry name" value="Lipocalin-like"/>
</dbReference>
<evidence type="ECO:0000313" key="2">
    <source>
        <dbReference type="EMBL" id="BFO71484.1"/>
    </source>
</evidence>
<dbReference type="Gene3D" id="2.40.128.350">
    <property type="match status" value="1"/>
</dbReference>
<organism evidence="2">
    <name type="scientific">Prevotella sp. GTC17253</name>
    <dbReference type="NCBI Taxonomy" id="3236793"/>
    <lineage>
        <taxon>Bacteria</taxon>
        <taxon>Pseudomonadati</taxon>
        <taxon>Bacteroidota</taxon>
        <taxon>Bacteroidia</taxon>
        <taxon>Bacteroidales</taxon>
        <taxon>Prevotellaceae</taxon>
        <taxon>Prevotella</taxon>
    </lineage>
</organism>
<dbReference type="EMBL" id="AP035785">
    <property type="protein sequence ID" value="BFO71484.1"/>
    <property type="molecule type" value="Genomic_DNA"/>
</dbReference>
<evidence type="ECO:0000259" key="1">
    <source>
        <dbReference type="Pfam" id="PF13944"/>
    </source>
</evidence>
<reference evidence="2" key="1">
    <citation type="submission" date="2024-07" db="EMBL/GenBank/DDBJ databases">
        <title>Complete genome sequence of Prevotella sp. YM-2024 GTC17253.</title>
        <authorList>
            <person name="Hayashi M."/>
            <person name="Muto Y."/>
            <person name="Tanaka K."/>
            <person name="Niwa H."/>
        </authorList>
    </citation>
    <scope>NUCLEOTIDE SEQUENCE</scope>
    <source>
        <strain evidence="2">GTC17253</strain>
    </source>
</reference>
<sequence length="188" mass="20223">MLAVCISIVCNAKNDVSDIYGQYSGKMNITTTGTSKNVIYALEKGTNDGTVKLTLKGYDIGRNPFGDIVLDNVPVNQTAEGYEFGKVEGRNVEALLTKNGQKLSANLTLSLEGTANGVKGDELSVALKIYLLGDIHTKFTGKKVSTGISAIQGDTWKADVYYDITGRRVAKPTKRGIYIVNGKKVLIP</sequence>
<protein>
    <recommendedName>
        <fullName evidence="1">Lipocalin-like domain-containing protein</fullName>
    </recommendedName>
</protein>
<gene>
    <name evidence="2" type="ORF">GTC17253_14500</name>
</gene>
<dbReference type="AlphaFoldDB" id="A0AB33IPT8"/>
<accession>A0AB33IPT8</accession>